<dbReference type="EMBL" id="CAXLJM020000066">
    <property type="protein sequence ID" value="CAL8121854.1"/>
    <property type="molecule type" value="Genomic_DNA"/>
</dbReference>
<gene>
    <name evidence="3" type="ORF">ODALV1_LOCUS19566</name>
</gene>
<feature type="region of interest" description="Disordered" evidence="2">
    <location>
        <begin position="577"/>
        <end position="621"/>
    </location>
</feature>
<evidence type="ECO:0000313" key="3">
    <source>
        <dbReference type="EMBL" id="CAL8121854.1"/>
    </source>
</evidence>
<dbReference type="Proteomes" id="UP001642540">
    <property type="component" value="Unassembled WGS sequence"/>
</dbReference>
<feature type="compositionally biased region" description="Polar residues" evidence="2">
    <location>
        <begin position="7"/>
        <end position="21"/>
    </location>
</feature>
<feature type="region of interest" description="Disordered" evidence="2">
    <location>
        <begin position="1"/>
        <end position="21"/>
    </location>
</feature>
<accession>A0ABP1RC41</accession>
<keyword evidence="1" id="KW-0175">Coiled coil</keyword>
<name>A0ABP1RC41_9HEXA</name>
<dbReference type="Gene3D" id="1.10.287.1490">
    <property type="match status" value="1"/>
</dbReference>
<proteinExistence type="predicted"/>
<evidence type="ECO:0000256" key="2">
    <source>
        <dbReference type="SAM" id="MobiDB-lite"/>
    </source>
</evidence>
<organism evidence="3 4">
    <name type="scientific">Orchesella dallaii</name>
    <dbReference type="NCBI Taxonomy" id="48710"/>
    <lineage>
        <taxon>Eukaryota</taxon>
        <taxon>Metazoa</taxon>
        <taxon>Ecdysozoa</taxon>
        <taxon>Arthropoda</taxon>
        <taxon>Hexapoda</taxon>
        <taxon>Collembola</taxon>
        <taxon>Entomobryomorpha</taxon>
        <taxon>Entomobryoidea</taxon>
        <taxon>Orchesellidae</taxon>
        <taxon>Orchesellinae</taxon>
        <taxon>Orchesella</taxon>
    </lineage>
</organism>
<sequence length="699" mass="78938">MYEVPSKNITKMSTTPSCTTPVSLRPVSPSMLENFNFEEESLDFGLVTSPGSKRCPTFKDLHEKIRQLQQENFQLRVRIYLNEQKAGVKTSSSDLAVLYTHLPHIQNGGANGVLSGPPHSTVHSSPSTSSTSAFDSANNEFDKIKLEKQQLTETVSNLEQKLRACEDNLATKQQQIADLTGKNEELLKKNAEISNELEAANCTIQTFNASRCSSRLDKINDEEAERLACFAFGQNDDVDLINAEWEAKLLEKSSEIHKLQAELDHARKRLSTSDMKVNGLKSELRRCEDERPIMQEKIREMTASLNAMGQRYIHAKNEVDKLRRKMLVDHTAENLEKLTISSSSEKLYAVQQVVCMLQSKMKELASFVETLLQLESKKVLILTGLTDENRENLIKSIEQSRMVSDSLDQLLEKDPVAENHHQYLHSSFFREQHRDVHHGHHHVSAGNSRSMFSALDRVRLKSDGVQCNLIDSSLQSSLESANAYINKLKQDIATVERINIQLNQEKTDLITQVKSLESSVLRMSNHVDNSGGVEYSKLKEENRKLTKRLTVTEDALRHLHTQHAKLVGELKSLRSTYQKASGNTNHESTRPSDSTSPDLGIDSGHDGAMNSDDSNGNNYKEENRILRTTNRELALKLKQTRQALDNTLEKLNSTTKEKEQVEKAICRQLHKTHTILRQAKRSVEKFTSSQCQENIAPAP</sequence>
<feature type="coiled-coil region" evidence="1">
    <location>
        <begin position="478"/>
        <end position="505"/>
    </location>
</feature>
<evidence type="ECO:0000313" key="4">
    <source>
        <dbReference type="Proteomes" id="UP001642540"/>
    </source>
</evidence>
<comment type="caution">
    <text evidence="3">The sequence shown here is derived from an EMBL/GenBank/DDBJ whole genome shotgun (WGS) entry which is preliminary data.</text>
</comment>
<evidence type="ECO:0008006" key="5">
    <source>
        <dbReference type="Google" id="ProtNLM"/>
    </source>
</evidence>
<dbReference type="PANTHER" id="PTHR46930:SF1">
    <property type="entry name" value="CDK5 REGULATORY SUBUNIT-ASSOCIATED PROTEIN 2"/>
    <property type="match status" value="1"/>
</dbReference>
<dbReference type="InterPro" id="IPR042791">
    <property type="entry name" value="CDK5RAP2"/>
</dbReference>
<dbReference type="PANTHER" id="PTHR46930">
    <property type="entry name" value="CDK5 REGULATORY SUBUNIT-ASSOCIATED PROTEIN 2"/>
    <property type="match status" value="1"/>
</dbReference>
<feature type="coiled-coil region" evidence="1">
    <location>
        <begin position="134"/>
        <end position="203"/>
    </location>
</feature>
<protein>
    <recommendedName>
        <fullName evidence="5">Centrosomin</fullName>
    </recommendedName>
</protein>
<feature type="coiled-coil region" evidence="1">
    <location>
        <begin position="630"/>
        <end position="664"/>
    </location>
</feature>
<keyword evidence="4" id="KW-1185">Reference proteome</keyword>
<reference evidence="3 4" key="1">
    <citation type="submission" date="2024-08" db="EMBL/GenBank/DDBJ databases">
        <authorList>
            <person name="Cucini C."/>
            <person name="Frati F."/>
        </authorList>
    </citation>
    <scope>NUCLEOTIDE SEQUENCE [LARGE SCALE GENOMIC DNA]</scope>
</reference>
<evidence type="ECO:0000256" key="1">
    <source>
        <dbReference type="SAM" id="Coils"/>
    </source>
</evidence>
<feature type="coiled-coil region" evidence="1">
    <location>
        <begin position="242"/>
        <end position="269"/>
    </location>
</feature>
<feature type="compositionally biased region" description="Polar residues" evidence="2">
    <location>
        <begin position="577"/>
        <end position="597"/>
    </location>
</feature>